<name>A0A2P5ES02_TREOI</name>
<evidence type="ECO:0000313" key="1">
    <source>
        <dbReference type="EMBL" id="PON88323.1"/>
    </source>
</evidence>
<evidence type="ECO:0000313" key="2">
    <source>
        <dbReference type="Proteomes" id="UP000237000"/>
    </source>
</evidence>
<accession>A0A2P5ES02</accession>
<dbReference type="InParanoid" id="A0A2P5ES02"/>
<sequence>MRHQRPPVITKTRMVILNHLLITINQNTPIAMEIISTLQINLLTPQISLLIQKIDHGGLIIGLENRPPLELPSENLPRFVSNLPLRPHRSPGVENVKRPLAIPQEKASSIKPNPVLIIVNHLVPPVQNKIVILVPLPRHLESHIGKHSITVHPPQKLDLGMRQQKLPNQRKLRPETRHFGVEKGHVVEDFDPVKPTVVDFVLDRLQQVMIPNRVLARFGRRPGYQKDPGLIGSDKVGETRVPLQPLGPLLVPVGYLGSETVRLVRIGFLVLALVDEYLGDIEGGVVVAVGLGRRGGGVVLGGLGLFEDPVRLAAAAGGVDVVPDFVEVLLRGAELAGADGAT</sequence>
<comment type="caution">
    <text evidence="1">The sequence shown here is derived from an EMBL/GenBank/DDBJ whole genome shotgun (WGS) entry which is preliminary data.</text>
</comment>
<dbReference type="Proteomes" id="UP000237000">
    <property type="component" value="Unassembled WGS sequence"/>
</dbReference>
<gene>
    <name evidence="1" type="ORF">TorRG33x02_159100</name>
</gene>
<reference evidence="2" key="1">
    <citation type="submission" date="2016-06" db="EMBL/GenBank/DDBJ databases">
        <title>Parallel loss of symbiosis genes in relatives of nitrogen-fixing non-legume Parasponia.</title>
        <authorList>
            <person name="Van Velzen R."/>
            <person name="Holmer R."/>
            <person name="Bu F."/>
            <person name="Rutten L."/>
            <person name="Van Zeijl A."/>
            <person name="Liu W."/>
            <person name="Santuari L."/>
            <person name="Cao Q."/>
            <person name="Sharma T."/>
            <person name="Shen D."/>
            <person name="Roswanjaya Y."/>
            <person name="Wardhani T."/>
            <person name="Kalhor M.S."/>
            <person name="Jansen J."/>
            <person name="Van den Hoogen J."/>
            <person name="Gungor B."/>
            <person name="Hartog M."/>
            <person name="Hontelez J."/>
            <person name="Verver J."/>
            <person name="Yang W.-C."/>
            <person name="Schijlen E."/>
            <person name="Repin R."/>
            <person name="Schilthuizen M."/>
            <person name="Schranz E."/>
            <person name="Heidstra R."/>
            <person name="Miyata K."/>
            <person name="Fedorova E."/>
            <person name="Kohlen W."/>
            <person name="Bisseling T."/>
            <person name="Smit S."/>
            <person name="Geurts R."/>
        </authorList>
    </citation>
    <scope>NUCLEOTIDE SEQUENCE [LARGE SCALE GENOMIC DNA]</scope>
    <source>
        <strain evidence="2">cv. RG33-2</strain>
    </source>
</reference>
<proteinExistence type="predicted"/>
<dbReference type="AlphaFoldDB" id="A0A2P5ES02"/>
<protein>
    <submittedName>
        <fullName evidence="1">Uncharacterized protein</fullName>
    </submittedName>
</protein>
<dbReference type="EMBL" id="JXTC01000107">
    <property type="protein sequence ID" value="PON88323.1"/>
    <property type="molecule type" value="Genomic_DNA"/>
</dbReference>
<keyword evidence="2" id="KW-1185">Reference proteome</keyword>
<organism evidence="1 2">
    <name type="scientific">Trema orientale</name>
    <name type="common">Charcoal tree</name>
    <name type="synonym">Celtis orientalis</name>
    <dbReference type="NCBI Taxonomy" id="63057"/>
    <lineage>
        <taxon>Eukaryota</taxon>
        <taxon>Viridiplantae</taxon>
        <taxon>Streptophyta</taxon>
        <taxon>Embryophyta</taxon>
        <taxon>Tracheophyta</taxon>
        <taxon>Spermatophyta</taxon>
        <taxon>Magnoliopsida</taxon>
        <taxon>eudicotyledons</taxon>
        <taxon>Gunneridae</taxon>
        <taxon>Pentapetalae</taxon>
        <taxon>rosids</taxon>
        <taxon>fabids</taxon>
        <taxon>Rosales</taxon>
        <taxon>Cannabaceae</taxon>
        <taxon>Trema</taxon>
    </lineage>
</organism>
<dbReference type="OrthoDB" id="1950827at2759"/>